<keyword evidence="8" id="KW-1185">Reference proteome</keyword>
<evidence type="ECO:0000256" key="4">
    <source>
        <dbReference type="ARBA" id="ARBA00022737"/>
    </source>
</evidence>
<name>A0AAW1NUI8_9CHLO</name>
<dbReference type="GO" id="GO:0036159">
    <property type="term" value="P:inner dynein arm assembly"/>
    <property type="evidence" value="ECO:0007669"/>
    <property type="project" value="TreeGrafter"/>
</dbReference>
<reference evidence="7 8" key="1">
    <citation type="journal article" date="2024" name="Nat. Commun.">
        <title>Phylogenomics reveals the evolutionary origins of lichenization in chlorophyte algae.</title>
        <authorList>
            <person name="Puginier C."/>
            <person name="Libourel C."/>
            <person name="Otte J."/>
            <person name="Skaloud P."/>
            <person name="Haon M."/>
            <person name="Grisel S."/>
            <person name="Petersen M."/>
            <person name="Berrin J.G."/>
            <person name="Delaux P.M."/>
            <person name="Dal Grande F."/>
            <person name="Keller J."/>
        </authorList>
    </citation>
    <scope>NUCLEOTIDE SEQUENCE [LARGE SCALE GENOMIC DNA]</scope>
    <source>
        <strain evidence="7 8">SAG 2036</strain>
    </source>
</reference>
<dbReference type="PROSITE" id="PS50082">
    <property type="entry name" value="WD_REPEATS_2"/>
    <property type="match status" value="1"/>
</dbReference>
<organism evidence="7 8">
    <name type="scientific">Symbiochloris irregularis</name>
    <dbReference type="NCBI Taxonomy" id="706552"/>
    <lineage>
        <taxon>Eukaryota</taxon>
        <taxon>Viridiplantae</taxon>
        <taxon>Chlorophyta</taxon>
        <taxon>core chlorophytes</taxon>
        <taxon>Trebouxiophyceae</taxon>
        <taxon>Trebouxiales</taxon>
        <taxon>Trebouxiaceae</taxon>
        <taxon>Symbiochloris</taxon>
    </lineage>
</organism>
<dbReference type="InterPro" id="IPR036322">
    <property type="entry name" value="WD40_repeat_dom_sf"/>
</dbReference>
<dbReference type="EMBL" id="JALJOQ010000101">
    <property type="protein sequence ID" value="KAK9798169.1"/>
    <property type="molecule type" value="Genomic_DNA"/>
</dbReference>
<comment type="caution">
    <text evidence="7">The sequence shown here is derived from an EMBL/GenBank/DDBJ whole genome shotgun (WGS) entry which is preliminary data.</text>
</comment>
<dbReference type="GO" id="GO:0036156">
    <property type="term" value="C:inner dynein arm"/>
    <property type="evidence" value="ECO:0007669"/>
    <property type="project" value="TreeGrafter"/>
</dbReference>
<dbReference type="GO" id="GO:0045504">
    <property type="term" value="F:dynein heavy chain binding"/>
    <property type="evidence" value="ECO:0007669"/>
    <property type="project" value="TreeGrafter"/>
</dbReference>
<keyword evidence="2" id="KW-0963">Cytoplasm</keyword>
<dbReference type="SMART" id="SM00320">
    <property type="entry name" value="WD40"/>
    <property type="match status" value="3"/>
</dbReference>
<feature type="repeat" description="WD" evidence="5">
    <location>
        <begin position="324"/>
        <end position="365"/>
    </location>
</feature>
<sequence>MLETETRHLQPDLLSPKSQEDTLVSPRPLANGTSHSYLRSTASQVGYAGTEVGTQSGSAVADAETQSAARELSEEQKEALLQSHAMACFLQRVLPRYEHALQQNDIIDVYGDDFAGLEDGEGAEGAEGAGKGALLTEVQTFTDLGRSKGRAINAVHWHPSKKGMVAMSCGAASSYSGRGDGVGIAPTRHILVWSMNDPLRPHSVLESPEEILSFQYNPMNADVIAAGCLNGQVALWDMGSDDAKPVGSSMAAPSASGLEDTGEPAGEEGSLATQKSVAVNLTELRAKDRDLLSPAQMSSSEGSHKAPVTDLVWLPAFRPPRSDGRPHQTQANSATLAKRCNVFATTAADGRVLFWDITAGRLRKKVKRKDTKGEDEEVEWRPIYAVTLISSLKEEPIEAPASRMCFRAKDTLHEKFFIGSNDGQLLLIDLVPQEVKDRDDGAHHPQALQAHENTVVAMQRCPFVDDTFVTVGAWSWALWGEHRHDAPLLRSPPAPTPYTCGCWSPSRPGVLFMARGDGVLEAWDLIDRTHAPAVTMHLAAVALTFLAFNSPSHPLAPAATHAHLANARPGPQLLSAGDALGVLHVVEVPRGLKRPLANEAQLLADLVARQTAHLAYLDSRKDARLRATQAATMARFERGQAEAEAAKPAPAPSAPPTGRQAPQEPANLDKEYQDFERDIRIHLGLPSS</sequence>
<keyword evidence="4" id="KW-0677">Repeat</keyword>
<feature type="region of interest" description="Disordered" evidence="6">
    <location>
        <begin position="1"/>
        <end position="36"/>
    </location>
</feature>
<dbReference type="GO" id="GO:0060294">
    <property type="term" value="P:cilium movement involved in cell motility"/>
    <property type="evidence" value="ECO:0007669"/>
    <property type="project" value="TreeGrafter"/>
</dbReference>
<protein>
    <submittedName>
        <fullName evidence="7">Uncharacterized protein</fullName>
    </submittedName>
</protein>
<evidence type="ECO:0000256" key="5">
    <source>
        <dbReference type="PROSITE-ProRule" id="PRU00221"/>
    </source>
</evidence>
<dbReference type="Gene3D" id="2.130.10.10">
    <property type="entry name" value="YVTN repeat-like/Quinoprotein amine dehydrogenase"/>
    <property type="match status" value="2"/>
</dbReference>
<feature type="compositionally biased region" description="Basic and acidic residues" evidence="6">
    <location>
        <begin position="1"/>
        <end position="10"/>
    </location>
</feature>
<dbReference type="SUPFAM" id="SSF50978">
    <property type="entry name" value="WD40 repeat-like"/>
    <property type="match status" value="1"/>
</dbReference>
<dbReference type="PANTHER" id="PTHR12442:SF5">
    <property type="entry name" value="DYNEIN AXONEMAL INTERMEDIATE CHAIN 3"/>
    <property type="match status" value="1"/>
</dbReference>
<comment type="subcellular location">
    <subcellularLocation>
        <location evidence="1">Cytoplasm</location>
    </subcellularLocation>
</comment>
<proteinExistence type="predicted"/>
<feature type="region of interest" description="Disordered" evidence="6">
    <location>
        <begin position="243"/>
        <end position="274"/>
    </location>
</feature>
<dbReference type="PANTHER" id="PTHR12442">
    <property type="entry name" value="DYNEIN INTERMEDIATE CHAIN"/>
    <property type="match status" value="1"/>
</dbReference>
<dbReference type="InterPro" id="IPR015943">
    <property type="entry name" value="WD40/YVTN_repeat-like_dom_sf"/>
</dbReference>
<evidence type="ECO:0000256" key="3">
    <source>
        <dbReference type="ARBA" id="ARBA00022574"/>
    </source>
</evidence>
<evidence type="ECO:0000313" key="7">
    <source>
        <dbReference type="EMBL" id="KAK9798169.1"/>
    </source>
</evidence>
<dbReference type="InterPro" id="IPR001680">
    <property type="entry name" value="WD40_rpt"/>
</dbReference>
<accession>A0AAW1NUI8</accession>
<dbReference type="AlphaFoldDB" id="A0AAW1NUI8"/>
<dbReference type="InterPro" id="IPR050687">
    <property type="entry name" value="Dynein_IC"/>
</dbReference>
<dbReference type="Proteomes" id="UP001465755">
    <property type="component" value="Unassembled WGS sequence"/>
</dbReference>
<keyword evidence="3 5" id="KW-0853">WD repeat</keyword>
<gene>
    <name evidence="7" type="ORF">WJX73_004849</name>
</gene>
<dbReference type="GO" id="GO:0045503">
    <property type="term" value="F:dynein light chain binding"/>
    <property type="evidence" value="ECO:0007669"/>
    <property type="project" value="TreeGrafter"/>
</dbReference>
<evidence type="ECO:0000256" key="1">
    <source>
        <dbReference type="ARBA" id="ARBA00004496"/>
    </source>
</evidence>
<evidence type="ECO:0000313" key="8">
    <source>
        <dbReference type="Proteomes" id="UP001465755"/>
    </source>
</evidence>
<feature type="compositionally biased region" description="Polar residues" evidence="6">
    <location>
        <begin position="56"/>
        <end position="68"/>
    </location>
</feature>
<feature type="region of interest" description="Disordered" evidence="6">
    <location>
        <begin position="56"/>
        <end position="75"/>
    </location>
</feature>
<feature type="region of interest" description="Disordered" evidence="6">
    <location>
        <begin position="637"/>
        <end position="673"/>
    </location>
</feature>
<evidence type="ECO:0000256" key="6">
    <source>
        <dbReference type="SAM" id="MobiDB-lite"/>
    </source>
</evidence>
<evidence type="ECO:0000256" key="2">
    <source>
        <dbReference type="ARBA" id="ARBA00022490"/>
    </source>
</evidence>